<reference evidence="1 2" key="1">
    <citation type="submission" date="2015-09" db="EMBL/GenBank/DDBJ databases">
        <title>Draft Genome Sequence of Bradyrhizobium manausense Strain BR 3351T, a Novel Symbiotic Nitrogen-Fixing Alphaproteobacterium Isolated from Brazilian Amazon Rain Forest.</title>
        <authorList>
            <person name="De Araujo J.L."/>
            <person name="Zilli J.E."/>
        </authorList>
    </citation>
    <scope>NUCLEOTIDE SEQUENCE [LARGE SCALE GENOMIC DNA]</scope>
    <source>
        <strain evidence="1 2">BR3351</strain>
    </source>
</reference>
<dbReference type="AlphaFoldDB" id="A0A0R3E2N2"/>
<evidence type="ECO:0000313" key="2">
    <source>
        <dbReference type="Proteomes" id="UP000051936"/>
    </source>
</evidence>
<keyword evidence="2" id="KW-1185">Reference proteome</keyword>
<protein>
    <submittedName>
        <fullName evidence="1">Uncharacterized protein</fullName>
    </submittedName>
</protein>
<name>A0A0R3E2N2_9BRAD</name>
<dbReference type="Proteomes" id="UP000051936">
    <property type="component" value="Unassembled WGS sequence"/>
</dbReference>
<gene>
    <name evidence="1" type="ORF">AOQ71_05125</name>
</gene>
<organism evidence="1 2">
    <name type="scientific">Bradyrhizobium manausense</name>
    <dbReference type="NCBI Taxonomy" id="989370"/>
    <lineage>
        <taxon>Bacteria</taxon>
        <taxon>Pseudomonadati</taxon>
        <taxon>Pseudomonadota</taxon>
        <taxon>Alphaproteobacteria</taxon>
        <taxon>Hyphomicrobiales</taxon>
        <taxon>Nitrobacteraceae</taxon>
        <taxon>Bradyrhizobium</taxon>
    </lineage>
</organism>
<proteinExistence type="predicted"/>
<dbReference type="EMBL" id="LJYG01000026">
    <property type="protein sequence ID" value="KRQ16352.1"/>
    <property type="molecule type" value="Genomic_DNA"/>
</dbReference>
<comment type="caution">
    <text evidence="1">The sequence shown here is derived from an EMBL/GenBank/DDBJ whole genome shotgun (WGS) entry which is preliminary data.</text>
</comment>
<sequence length="62" mass="7092">MPGLMMELPSRREPAKDECISRTVIQCVSTRKHPTPADSLRTFGQMEIALSRRFCILLICTR</sequence>
<accession>A0A0R3E2N2</accession>
<evidence type="ECO:0000313" key="1">
    <source>
        <dbReference type="EMBL" id="KRQ16352.1"/>
    </source>
</evidence>